<dbReference type="STRING" id="1777138.AWB77_03703"/>
<proteinExistence type="predicted"/>
<evidence type="ECO:0000313" key="1">
    <source>
        <dbReference type="EMBL" id="SAK77907.1"/>
    </source>
</evidence>
<accession>A0A158C8R4</accession>
<dbReference type="OrthoDB" id="9132092at2"/>
<dbReference type="RefSeq" id="WP_061135873.1">
    <property type="nucleotide sequence ID" value="NZ_FCNX02000009.1"/>
</dbReference>
<evidence type="ECO:0000313" key="2">
    <source>
        <dbReference type="Proteomes" id="UP000054903"/>
    </source>
</evidence>
<name>A0A158C8R4_9BURK</name>
<reference evidence="1" key="1">
    <citation type="submission" date="2016-01" db="EMBL/GenBank/DDBJ databases">
        <authorList>
            <person name="Peeters C."/>
        </authorList>
    </citation>
    <scope>NUCLEOTIDE SEQUENCE</scope>
    <source>
        <strain evidence="1">LMG 29320</strain>
    </source>
</reference>
<organism evidence="1 2">
    <name type="scientific">Caballeronia fortuita</name>
    <dbReference type="NCBI Taxonomy" id="1777138"/>
    <lineage>
        <taxon>Bacteria</taxon>
        <taxon>Pseudomonadati</taxon>
        <taxon>Pseudomonadota</taxon>
        <taxon>Betaproteobacteria</taxon>
        <taxon>Burkholderiales</taxon>
        <taxon>Burkholderiaceae</taxon>
        <taxon>Caballeronia</taxon>
    </lineage>
</organism>
<dbReference type="Proteomes" id="UP000054903">
    <property type="component" value="Unassembled WGS sequence"/>
</dbReference>
<gene>
    <name evidence="1" type="ORF">AWB77_03703</name>
</gene>
<dbReference type="EMBL" id="FCNX02000009">
    <property type="protein sequence ID" value="SAK77907.1"/>
    <property type="molecule type" value="Genomic_DNA"/>
</dbReference>
<comment type="caution">
    <text evidence="1">The sequence shown here is derived from an EMBL/GenBank/DDBJ whole genome shotgun (WGS) entry which is preliminary data.</text>
</comment>
<protein>
    <submittedName>
        <fullName evidence="1">Uncharacterized protein</fullName>
    </submittedName>
</protein>
<dbReference type="AlphaFoldDB" id="A0A158C8R4"/>
<sequence>MFQSKVCSVVGLVLVLIGLNGCSVFIKDPDPTEFMSRVKVGMTRADVEDHLGPPDGSWGPWHSVCTEYGFGKHGVDRYAVYYNNQSRVVFTEHAGCSVSRARQVGLR</sequence>
<keyword evidence="2" id="KW-1185">Reference proteome</keyword>